<organism evidence="2 3">
    <name type="scientific">Sporisorium scitamineum</name>
    <dbReference type="NCBI Taxonomy" id="49012"/>
    <lineage>
        <taxon>Eukaryota</taxon>
        <taxon>Fungi</taxon>
        <taxon>Dikarya</taxon>
        <taxon>Basidiomycota</taxon>
        <taxon>Ustilaginomycotina</taxon>
        <taxon>Ustilaginomycetes</taxon>
        <taxon>Ustilaginales</taxon>
        <taxon>Ustilaginaceae</taxon>
        <taxon>Sporisorium</taxon>
    </lineage>
</organism>
<dbReference type="EMBL" id="CCFA01002517">
    <property type="protein sequence ID" value="CDS00389.1"/>
    <property type="molecule type" value="Genomic_DNA"/>
</dbReference>
<feature type="chain" id="PRO_5002521562" description="Pectate lyase" evidence="1">
    <location>
        <begin position="28"/>
        <end position="106"/>
    </location>
</feature>
<keyword evidence="3" id="KW-1185">Reference proteome</keyword>
<sequence length="106" mass="11326">MSRLLTYVCTVALLVAVQLLLSTPVQAQFFQQFFGGNAGGSMFGQREQEPPPIRCSYKDTSSNAKEHAEKAGGTFDGVDAALDLGGTFCVTADSCDEIHQILHAKA</sequence>
<protein>
    <recommendedName>
        <fullName evidence="4">Pectate lyase</fullName>
    </recommendedName>
</protein>
<feature type="signal peptide" evidence="1">
    <location>
        <begin position="1"/>
        <end position="27"/>
    </location>
</feature>
<dbReference type="AlphaFoldDB" id="A0A0F7RZA0"/>
<evidence type="ECO:0008006" key="4">
    <source>
        <dbReference type="Google" id="ProtNLM"/>
    </source>
</evidence>
<keyword evidence="1" id="KW-0732">Signal</keyword>
<evidence type="ECO:0000313" key="3">
    <source>
        <dbReference type="Proteomes" id="UP000242770"/>
    </source>
</evidence>
<accession>A0A0F7RZA0</accession>
<gene>
    <name evidence="2" type="primary">SSCI42190.1</name>
</gene>
<name>A0A0F7RZA0_9BASI</name>
<evidence type="ECO:0000256" key="1">
    <source>
        <dbReference type="SAM" id="SignalP"/>
    </source>
</evidence>
<proteinExistence type="predicted"/>
<dbReference type="STRING" id="49012.A0A0F7RZA0"/>
<evidence type="ECO:0000313" key="2">
    <source>
        <dbReference type="EMBL" id="CDS00389.1"/>
    </source>
</evidence>
<reference evidence="3" key="1">
    <citation type="submission" date="2014-06" db="EMBL/GenBank/DDBJ databases">
        <authorList>
            <person name="Berkman P.J."/>
        </authorList>
    </citation>
    <scope>NUCLEOTIDE SEQUENCE [LARGE SCALE GENOMIC DNA]</scope>
</reference>
<dbReference type="Proteomes" id="UP000242770">
    <property type="component" value="Unassembled WGS sequence"/>
</dbReference>